<dbReference type="WBParaSite" id="PS1159_v2.g5857.t1">
    <property type="protein sequence ID" value="PS1159_v2.g5857.t1"/>
    <property type="gene ID" value="PS1159_v2.g5857"/>
</dbReference>
<name>A0AC35GJJ0_9BILA</name>
<accession>A0AC35GJJ0</accession>
<dbReference type="Proteomes" id="UP000887580">
    <property type="component" value="Unplaced"/>
</dbReference>
<organism evidence="1 2">
    <name type="scientific">Panagrolaimus sp. PS1159</name>
    <dbReference type="NCBI Taxonomy" id="55785"/>
    <lineage>
        <taxon>Eukaryota</taxon>
        <taxon>Metazoa</taxon>
        <taxon>Ecdysozoa</taxon>
        <taxon>Nematoda</taxon>
        <taxon>Chromadorea</taxon>
        <taxon>Rhabditida</taxon>
        <taxon>Tylenchina</taxon>
        <taxon>Panagrolaimomorpha</taxon>
        <taxon>Panagrolaimoidea</taxon>
        <taxon>Panagrolaimidae</taxon>
        <taxon>Panagrolaimus</taxon>
    </lineage>
</organism>
<proteinExistence type="predicted"/>
<protein>
    <submittedName>
        <fullName evidence="2">NADH dehydrogenase subunit 4L</fullName>
    </submittedName>
</protein>
<sequence length="81" mass="9367">MGIELNILYITIYTFAFVLAVYTATAIFWLRLYHGNLRILLINVSLTHCVALSLAMVSEAFRIIRFDWSGLRMINNLNMIL</sequence>
<evidence type="ECO:0000313" key="1">
    <source>
        <dbReference type="Proteomes" id="UP000887580"/>
    </source>
</evidence>
<evidence type="ECO:0000313" key="2">
    <source>
        <dbReference type="WBParaSite" id="PS1159_v2.g5857.t1"/>
    </source>
</evidence>
<reference evidence="2" key="1">
    <citation type="submission" date="2022-11" db="UniProtKB">
        <authorList>
            <consortium name="WormBaseParasite"/>
        </authorList>
    </citation>
    <scope>IDENTIFICATION</scope>
</reference>